<proteinExistence type="predicted"/>
<feature type="non-terminal residue" evidence="2">
    <location>
        <position position="1"/>
    </location>
</feature>
<keyword evidence="3" id="KW-1185">Reference proteome</keyword>
<accession>A0A371FMY5</accession>
<sequence>MQQNSGLLAKIDELIEDQQNYLSGRLTSHNIKRSSPKVVELTPSTPDTCHSTPSSTTSILPTVSLTPKVPWKNAGQLKGLPTKDPLAHLKKFLRFANMIKINNVPINIIRLRLFPFSLANRAFESNIHLSHHHDLTSSRPTTTTLNRVNPKERGKGLYS</sequence>
<dbReference type="OrthoDB" id="1417698at2759"/>
<gene>
    <name evidence="2" type="ORF">CR513_39854</name>
</gene>
<evidence type="ECO:0000313" key="3">
    <source>
        <dbReference type="Proteomes" id="UP000257109"/>
    </source>
</evidence>
<comment type="caution">
    <text evidence="2">The sequence shown here is derived from an EMBL/GenBank/DDBJ whole genome shotgun (WGS) entry which is preliminary data.</text>
</comment>
<dbReference type="AlphaFoldDB" id="A0A371FMY5"/>
<reference evidence="2" key="1">
    <citation type="submission" date="2018-05" db="EMBL/GenBank/DDBJ databases">
        <title>Draft genome of Mucuna pruriens seed.</title>
        <authorList>
            <person name="Nnadi N.E."/>
            <person name="Vos R."/>
            <person name="Hasami M.H."/>
            <person name="Devisetty U.K."/>
            <person name="Aguiy J.C."/>
        </authorList>
    </citation>
    <scope>NUCLEOTIDE SEQUENCE [LARGE SCALE GENOMIC DNA]</scope>
    <source>
        <strain evidence="2">JCA_2017</strain>
    </source>
</reference>
<protein>
    <submittedName>
        <fullName evidence="2">Uncharacterized protein</fullName>
    </submittedName>
</protein>
<feature type="compositionally biased region" description="Polar residues" evidence="1">
    <location>
        <begin position="137"/>
        <end position="147"/>
    </location>
</feature>
<organism evidence="2 3">
    <name type="scientific">Mucuna pruriens</name>
    <name type="common">Velvet bean</name>
    <name type="synonym">Dolichos pruriens</name>
    <dbReference type="NCBI Taxonomy" id="157652"/>
    <lineage>
        <taxon>Eukaryota</taxon>
        <taxon>Viridiplantae</taxon>
        <taxon>Streptophyta</taxon>
        <taxon>Embryophyta</taxon>
        <taxon>Tracheophyta</taxon>
        <taxon>Spermatophyta</taxon>
        <taxon>Magnoliopsida</taxon>
        <taxon>eudicotyledons</taxon>
        <taxon>Gunneridae</taxon>
        <taxon>Pentapetalae</taxon>
        <taxon>rosids</taxon>
        <taxon>fabids</taxon>
        <taxon>Fabales</taxon>
        <taxon>Fabaceae</taxon>
        <taxon>Papilionoideae</taxon>
        <taxon>50 kb inversion clade</taxon>
        <taxon>NPAAA clade</taxon>
        <taxon>indigoferoid/millettioid clade</taxon>
        <taxon>Phaseoleae</taxon>
        <taxon>Mucuna</taxon>
    </lineage>
</organism>
<evidence type="ECO:0000313" key="2">
    <source>
        <dbReference type="EMBL" id="RDX79696.1"/>
    </source>
</evidence>
<feature type="region of interest" description="Disordered" evidence="1">
    <location>
        <begin position="132"/>
        <end position="159"/>
    </location>
</feature>
<name>A0A371FMY5_MUCPR</name>
<feature type="compositionally biased region" description="Basic and acidic residues" evidence="1">
    <location>
        <begin position="149"/>
        <end position="159"/>
    </location>
</feature>
<dbReference type="Proteomes" id="UP000257109">
    <property type="component" value="Unassembled WGS sequence"/>
</dbReference>
<dbReference type="EMBL" id="QJKJ01008461">
    <property type="protein sequence ID" value="RDX79696.1"/>
    <property type="molecule type" value="Genomic_DNA"/>
</dbReference>
<evidence type="ECO:0000256" key="1">
    <source>
        <dbReference type="SAM" id="MobiDB-lite"/>
    </source>
</evidence>